<evidence type="ECO:0000259" key="1">
    <source>
        <dbReference type="Pfam" id="PF01323"/>
    </source>
</evidence>
<evidence type="ECO:0000313" key="3">
    <source>
        <dbReference type="Proteomes" id="UP001357485"/>
    </source>
</evidence>
<reference evidence="2 3" key="1">
    <citation type="submission" date="2023-08" db="EMBL/GenBank/DDBJ databases">
        <title>Black Yeasts Isolated from many extreme environments.</title>
        <authorList>
            <person name="Coleine C."/>
            <person name="Stajich J.E."/>
            <person name="Selbmann L."/>
        </authorList>
    </citation>
    <scope>NUCLEOTIDE SEQUENCE [LARGE SCALE GENOMIC DNA]</scope>
    <source>
        <strain evidence="2 3">CCFEE 536</strain>
    </source>
</reference>
<dbReference type="SUPFAM" id="SSF52833">
    <property type="entry name" value="Thioredoxin-like"/>
    <property type="match status" value="1"/>
</dbReference>
<dbReference type="Pfam" id="PF01323">
    <property type="entry name" value="DSBA"/>
    <property type="match status" value="1"/>
</dbReference>
<dbReference type="InterPro" id="IPR001853">
    <property type="entry name" value="DSBA-like_thioredoxin_dom"/>
</dbReference>
<organism evidence="2 3">
    <name type="scientific">Cryomyces antarcticus</name>
    <dbReference type="NCBI Taxonomy" id="329879"/>
    <lineage>
        <taxon>Eukaryota</taxon>
        <taxon>Fungi</taxon>
        <taxon>Dikarya</taxon>
        <taxon>Ascomycota</taxon>
        <taxon>Pezizomycotina</taxon>
        <taxon>Dothideomycetes</taxon>
        <taxon>Dothideomycetes incertae sedis</taxon>
        <taxon>Cryomyces</taxon>
    </lineage>
</organism>
<dbReference type="PANTHER" id="PTHR13887:SF41">
    <property type="entry name" value="THIOREDOXIN SUPERFAMILY PROTEIN"/>
    <property type="match status" value="1"/>
</dbReference>
<feature type="non-terminal residue" evidence="2">
    <location>
        <position position="213"/>
    </location>
</feature>
<dbReference type="PANTHER" id="PTHR13887">
    <property type="entry name" value="GLUTATHIONE S-TRANSFERASE KAPPA"/>
    <property type="match status" value="1"/>
</dbReference>
<proteinExistence type="predicted"/>
<feature type="domain" description="DSBA-like thioredoxin" evidence="1">
    <location>
        <begin position="35"/>
        <end position="212"/>
    </location>
</feature>
<dbReference type="CDD" id="cd03024">
    <property type="entry name" value="DsbA_FrnE"/>
    <property type="match status" value="1"/>
</dbReference>
<evidence type="ECO:0000313" key="2">
    <source>
        <dbReference type="EMBL" id="KAK5241510.1"/>
    </source>
</evidence>
<gene>
    <name evidence="2" type="ORF">LTR16_009315</name>
</gene>
<accession>A0ABR0LTS7</accession>
<sequence length="213" mass="24173">MTNFDIHIVSDTVCPWVRIPRHDRHYNCMLTILECYVGKKRLEKAISSYKSAYPNSQDNFSTTWAPFYLNPDAPKTGIDKRQHYISRFGEQRTKMMNERLGAIGQAEGINFKFGGKTGNTRDSHRLIQLGKTKSPALQTRVVEELFTAYFEEEKDITSHEVLQQAGERAGLDAAEVRDWLASDKGGSEVDKEVASAKSQFISGVPNFTVQEKY</sequence>
<keyword evidence="3" id="KW-1185">Reference proteome</keyword>
<comment type="caution">
    <text evidence="2">The sequence shown here is derived from an EMBL/GenBank/DDBJ whole genome shotgun (WGS) entry which is preliminary data.</text>
</comment>
<dbReference type="InterPro" id="IPR036249">
    <property type="entry name" value="Thioredoxin-like_sf"/>
</dbReference>
<name>A0ABR0LTS7_9PEZI</name>
<dbReference type="EMBL" id="JAVRRA010010612">
    <property type="protein sequence ID" value="KAK5241510.1"/>
    <property type="molecule type" value="Genomic_DNA"/>
</dbReference>
<protein>
    <recommendedName>
        <fullName evidence="1">DSBA-like thioredoxin domain-containing protein</fullName>
    </recommendedName>
</protein>
<dbReference type="Gene3D" id="3.40.30.10">
    <property type="entry name" value="Glutaredoxin"/>
    <property type="match status" value="1"/>
</dbReference>
<dbReference type="Proteomes" id="UP001357485">
    <property type="component" value="Unassembled WGS sequence"/>
</dbReference>